<accession>A0A1I7UGF5</accession>
<keyword evidence="2" id="KW-1185">Reference proteome</keyword>
<reference evidence="3" key="1">
    <citation type="submission" date="2016-11" db="UniProtKB">
        <authorList>
            <consortium name="WormBaseParasite"/>
        </authorList>
    </citation>
    <scope>IDENTIFICATION</scope>
</reference>
<protein>
    <submittedName>
        <fullName evidence="3">Protein AATF</fullName>
    </submittedName>
</protein>
<proteinExistence type="predicted"/>
<evidence type="ECO:0000313" key="3">
    <source>
        <dbReference type="WBParaSite" id="Csp11.Scaffold629.g9071.t1"/>
    </source>
</evidence>
<name>A0A1I7UGF5_9PELO</name>
<sequence length="190" mass="22144">MENADTWLEEKEVRKVTMKEIVQVLYDMKLNELKISLKAVNVIAEAEAQKDSESELPQDAGNAHRMAEPDSNDLFGTKTCEQKLKVDNEFMQQIYRKPEGSKEKTTVVDEFLDAWDAEMEGREYIIKLQKKYEKLENRPSSFIILSSIIKSTDILTLEEIQEQEELSQCEEIRDPKVYSNPFIDIKKFLD</sequence>
<feature type="region of interest" description="Disordered" evidence="1">
    <location>
        <begin position="48"/>
        <end position="74"/>
    </location>
</feature>
<evidence type="ECO:0000256" key="1">
    <source>
        <dbReference type="SAM" id="MobiDB-lite"/>
    </source>
</evidence>
<evidence type="ECO:0000313" key="2">
    <source>
        <dbReference type="Proteomes" id="UP000095282"/>
    </source>
</evidence>
<dbReference type="AlphaFoldDB" id="A0A1I7UGF5"/>
<dbReference type="WBParaSite" id="Csp11.Scaffold629.g9071.t1">
    <property type="protein sequence ID" value="Csp11.Scaffold629.g9071.t1"/>
    <property type="gene ID" value="Csp11.Scaffold629.g9071"/>
</dbReference>
<organism evidence="2 3">
    <name type="scientific">Caenorhabditis tropicalis</name>
    <dbReference type="NCBI Taxonomy" id="1561998"/>
    <lineage>
        <taxon>Eukaryota</taxon>
        <taxon>Metazoa</taxon>
        <taxon>Ecdysozoa</taxon>
        <taxon>Nematoda</taxon>
        <taxon>Chromadorea</taxon>
        <taxon>Rhabditida</taxon>
        <taxon>Rhabditina</taxon>
        <taxon>Rhabditomorpha</taxon>
        <taxon>Rhabditoidea</taxon>
        <taxon>Rhabditidae</taxon>
        <taxon>Peloderinae</taxon>
        <taxon>Caenorhabditis</taxon>
    </lineage>
</organism>
<dbReference type="Proteomes" id="UP000095282">
    <property type="component" value="Unplaced"/>
</dbReference>